<accession>A0A803MAP7</accession>
<reference evidence="7" key="2">
    <citation type="submission" date="2021-03" db="UniProtKB">
        <authorList>
            <consortium name="EnsemblPlants"/>
        </authorList>
    </citation>
    <scope>IDENTIFICATION</scope>
</reference>
<dbReference type="AlphaFoldDB" id="A0A803MAP7"/>
<evidence type="ECO:0000256" key="3">
    <source>
        <dbReference type="ARBA" id="ARBA00022553"/>
    </source>
</evidence>
<name>A0A803MAP7_CHEQI</name>
<dbReference type="GO" id="GO:0016787">
    <property type="term" value="F:hydrolase activity"/>
    <property type="evidence" value="ECO:0007669"/>
    <property type="project" value="TreeGrafter"/>
</dbReference>
<dbReference type="Proteomes" id="UP000596660">
    <property type="component" value="Unplaced"/>
</dbReference>
<evidence type="ECO:0000256" key="5">
    <source>
        <dbReference type="ARBA" id="ARBA00023180"/>
    </source>
</evidence>
<evidence type="ECO:0000256" key="2">
    <source>
        <dbReference type="ARBA" id="ARBA00009191"/>
    </source>
</evidence>
<comment type="similarity">
    <text evidence="2">Belongs to the strictosidine synthase family.</text>
</comment>
<dbReference type="Gramene" id="AUR62026164-RA">
    <property type="protein sequence ID" value="AUR62026164-RA:cds"/>
    <property type="gene ID" value="AUR62026164"/>
</dbReference>
<dbReference type="EnsemblPlants" id="AUR62026164-RA">
    <property type="protein sequence ID" value="AUR62026164-RA:cds"/>
    <property type="gene ID" value="AUR62026164"/>
</dbReference>
<sequence>MNKEISLLTNEAAGKKFKCTDGVDIARDGTIYFTDASYKYGFHNYLNDILEYRPYGRLLSYDNNTRETKVLLEDLYFPNGVTVSPDQNSLIFCETPLKRCKTYWIQGSRKGEVDVFIDNLPGFPDNIHSDGQNRYWIAMSSWLNPYFEQARHYRFVRKSLLIMDRYISKRHIQRNGGILGVDLEGNPTVHVYDPAMSLITSGIKIEDHLYIGSLNYDHIIRFNLSSLSSQHLPDFVNNKL</sequence>
<organism evidence="7 8">
    <name type="scientific">Chenopodium quinoa</name>
    <name type="common">Quinoa</name>
    <dbReference type="NCBI Taxonomy" id="63459"/>
    <lineage>
        <taxon>Eukaryota</taxon>
        <taxon>Viridiplantae</taxon>
        <taxon>Streptophyta</taxon>
        <taxon>Embryophyta</taxon>
        <taxon>Tracheophyta</taxon>
        <taxon>Spermatophyta</taxon>
        <taxon>Magnoliopsida</taxon>
        <taxon>eudicotyledons</taxon>
        <taxon>Gunneridae</taxon>
        <taxon>Pentapetalae</taxon>
        <taxon>Caryophyllales</taxon>
        <taxon>Chenopodiaceae</taxon>
        <taxon>Chenopodioideae</taxon>
        <taxon>Atripliceae</taxon>
        <taxon>Chenopodium</taxon>
    </lineage>
</organism>
<reference evidence="7" key="1">
    <citation type="journal article" date="2017" name="Nature">
        <title>The genome of Chenopodium quinoa.</title>
        <authorList>
            <person name="Jarvis D.E."/>
            <person name="Ho Y.S."/>
            <person name="Lightfoot D.J."/>
            <person name="Schmoeckel S.M."/>
            <person name="Li B."/>
            <person name="Borm T.J.A."/>
            <person name="Ohyanagi H."/>
            <person name="Mineta K."/>
            <person name="Michell C.T."/>
            <person name="Saber N."/>
            <person name="Kharbatia N.M."/>
            <person name="Rupper R.R."/>
            <person name="Sharp A.R."/>
            <person name="Dally N."/>
            <person name="Boughton B.A."/>
            <person name="Woo Y.H."/>
            <person name="Gao G."/>
            <person name="Schijlen E.G.W.M."/>
            <person name="Guo X."/>
            <person name="Momin A.A."/>
            <person name="Negrao S."/>
            <person name="Al-Babili S."/>
            <person name="Gehring C."/>
            <person name="Roessner U."/>
            <person name="Jung C."/>
            <person name="Murphy K."/>
            <person name="Arold S.T."/>
            <person name="Gojobori T."/>
            <person name="van der Linden C.G."/>
            <person name="van Loo E.N."/>
            <person name="Jellen E.N."/>
            <person name="Maughan P.J."/>
            <person name="Tester M."/>
        </authorList>
    </citation>
    <scope>NUCLEOTIDE SEQUENCE [LARGE SCALE GENOMIC DNA]</scope>
    <source>
        <strain evidence="7">cv. PI 614886</strain>
    </source>
</reference>
<keyword evidence="3" id="KW-0597">Phosphoprotein</keyword>
<comment type="subcellular location">
    <subcellularLocation>
        <location evidence="1">Vacuole</location>
    </subcellularLocation>
</comment>
<dbReference type="GO" id="GO:0005773">
    <property type="term" value="C:vacuole"/>
    <property type="evidence" value="ECO:0007669"/>
    <property type="project" value="UniProtKB-SubCell"/>
</dbReference>
<dbReference type="PANTHER" id="PTHR10426:SF88">
    <property type="entry name" value="ADIPOCYTE PLASMA MEMBRANE-ASSOCIATED PROTEIN HEMOMUCIN-RELATED"/>
    <property type="match status" value="1"/>
</dbReference>
<keyword evidence="5" id="KW-0325">Glycoprotein</keyword>
<keyword evidence="4" id="KW-0926">Vacuole</keyword>
<feature type="domain" description="Strictosidine synthase conserved region" evidence="6">
    <location>
        <begin position="21"/>
        <end position="107"/>
    </location>
</feature>
<evidence type="ECO:0000313" key="8">
    <source>
        <dbReference type="Proteomes" id="UP000596660"/>
    </source>
</evidence>
<dbReference type="InterPro" id="IPR018119">
    <property type="entry name" value="Strictosidine_synth_cons-reg"/>
</dbReference>
<dbReference type="PANTHER" id="PTHR10426">
    <property type="entry name" value="STRICTOSIDINE SYNTHASE-RELATED"/>
    <property type="match status" value="1"/>
</dbReference>
<proteinExistence type="inferred from homology"/>
<dbReference type="OMA" id="ITTRYMI"/>
<dbReference type="SUPFAM" id="SSF63829">
    <property type="entry name" value="Calcium-dependent phosphotriesterase"/>
    <property type="match status" value="1"/>
</dbReference>
<evidence type="ECO:0000256" key="4">
    <source>
        <dbReference type="ARBA" id="ARBA00022554"/>
    </source>
</evidence>
<dbReference type="InterPro" id="IPR011042">
    <property type="entry name" value="6-blade_b-propeller_TolB-like"/>
</dbReference>
<keyword evidence="8" id="KW-1185">Reference proteome</keyword>
<dbReference type="Gene3D" id="2.120.10.30">
    <property type="entry name" value="TolB, C-terminal domain"/>
    <property type="match status" value="1"/>
</dbReference>
<evidence type="ECO:0000256" key="1">
    <source>
        <dbReference type="ARBA" id="ARBA00004116"/>
    </source>
</evidence>
<dbReference type="Pfam" id="PF03088">
    <property type="entry name" value="Str_synth"/>
    <property type="match status" value="1"/>
</dbReference>
<evidence type="ECO:0000313" key="7">
    <source>
        <dbReference type="EnsemblPlants" id="AUR62026164-RA:cds"/>
    </source>
</evidence>
<dbReference type="GO" id="GO:0012505">
    <property type="term" value="C:endomembrane system"/>
    <property type="evidence" value="ECO:0007669"/>
    <property type="project" value="TreeGrafter"/>
</dbReference>
<evidence type="ECO:0000259" key="6">
    <source>
        <dbReference type="Pfam" id="PF03088"/>
    </source>
</evidence>
<protein>
    <recommendedName>
        <fullName evidence="6">Strictosidine synthase conserved region domain-containing protein</fullName>
    </recommendedName>
</protein>